<evidence type="ECO:0000313" key="3">
    <source>
        <dbReference type="Proteomes" id="UP000004846"/>
    </source>
</evidence>
<dbReference type="AlphaFoldDB" id="A0A125W6A5"/>
<name>A0A125W6A5_ENTFL</name>
<accession>A0A125W6A5</accession>
<proteinExistence type="predicted"/>
<gene>
    <name evidence="2" type="ORF">HMPREF9498_01303</name>
</gene>
<feature type="domain" description="HTH dtxR-type" evidence="1">
    <location>
        <begin position="1"/>
        <end position="62"/>
    </location>
</feature>
<dbReference type="Proteomes" id="UP000004846">
    <property type="component" value="Unassembled WGS sequence"/>
</dbReference>
<dbReference type="PROSITE" id="PS50944">
    <property type="entry name" value="HTH_DTXR"/>
    <property type="match status" value="1"/>
</dbReference>
<dbReference type="InterPro" id="IPR022687">
    <property type="entry name" value="HTH_DTXR"/>
</dbReference>
<sequence>MVQIKTTTILIYLLAIQELSKRKKKLKNNDLAKVLSVSPASVSEMLAKLRYEDYLDIGFQLTDKGKKFIDDYKKGFK</sequence>
<organism evidence="2 3">
    <name type="scientific">Enterococcus faecalis TX4248</name>
    <dbReference type="NCBI Taxonomy" id="749495"/>
    <lineage>
        <taxon>Bacteria</taxon>
        <taxon>Bacillati</taxon>
        <taxon>Bacillota</taxon>
        <taxon>Bacilli</taxon>
        <taxon>Lactobacillales</taxon>
        <taxon>Enterococcaceae</taxon>
        <taxon>Enterococcus</taxon>
    </lineage>
</organism>
<dbReference type="EMBL" id="AEBR01000037">
    <property type="protein sequence ID" value="EFM83052.1"/>
    <property type="molecule type" value="Genomic_DNA"/>
</dbReference>
<reference evidence="2 3" key="1">
    <citation type="submission" date="2010-07" db="EMBL/GenBank/DDBJ databases">
        <authorList>
            <person name="Sid Ahmed O."/>
        </authorList>
    </citation>
    <scope>NUCLEOTIDE SEQUENCE [LARGE SCALE GENOMIC DNA]</scope>
    <source>
        <strain evidence="2 3">TX4248</strain>
    </source>
</reference>
<dbReference type="Pfam" id="PF01325">
    <property type="entry name" value="Fe_dep_repress"/>
    <property type="match status" value="1"/>
</dbReference>
<dbReference type="SUPFAM" id="SSF46785">
    <property type="entry name" value="Winged helix' DNA-binding domain"/>
    <property type="match status" value="1"/>
</dbReference>
<dbReference type="RefSeq" id="WP_002297302.1">
    <property type="nucleotide sequence ID" value="NZ_GL454439.1"/>
</dbReference>
<dbReference type="GeneID" id="69569584"/>
<evidence type="ECO:0000313" key="2">
    <source>
        <dbReference type="EMBL" id="EFM83052.1"/>
    </source>
</evidence>
<evidence type="ECO:0000259" key="1">
    <source>
        <dbReference type="PROSITE" id="PS50944"/>
    </source>
</evidence>
<comment type="caution">
    <text evidence="2">The sequence shown here is derived from an EMBL/GenBank/DDBJ whole genome shotgun (WGS) entry which is preliminary data.</text>
</comment>
<dbReference type="GO" id="GO:0003677">
    <property type="term" value="F:DNA binding"/>
    <property type="evidence" value="ECO:0007669"/>
    <property type="project" value="InterPro"/>
</dbReference>
<dbReference type="Gene3D" id="1.10.10.10">
    <property type="entry name" value="Winged helix-like DNA-binding domain superfamily/Winged helix DNA-binding domain"/>
    <property type="match status" value="1"/>
</dbReference>
<protein>
    <submittedName>
        <fullName evidence="2">Iron dependent repressor DNA binding domain protein</fullName>
    </submittedName>
</protein>
<dbReference type="HOGENOM" id="CLU_2648875_0_0_9"/>
<dbReference type="InterPro" id="IPR036388">
    <property type="entry name" value="WH-like_DNA-bd_sf"/>
</dbReference>
<dbReference type="InterPro" id="IPR036390">
    <property type="entry name" value="WH_DNA-bd_sf"/>
</dbReference>